<dbReference type="AlphaFoldDB" id="A0A5P8W9S1"/>
<accession>A0A5P8W9S1</accession>
<evidence type="ECO:0000313" key="2">
    <source>
        <dbReference type="Proteomes" id="UP000326678"/>
    </source>
</evidence>
<gene>
    <name evidence="1" type="ORF">GXM_06992</name>
</gene>
<name>A0A5P8W9S1_9NOSO</name>
<sequence length="43" mass="4956">MQSYVACFLSIFSDALDQAANFRLQFQLRFLGNVHTVVQQNFS</sequence>
<proteinExistence type="predicted"/>
<protein>
    <submittedName>
        <fullName evidence="1">Uncharacterized protein</fullName>
    </submittedName>
</protein>
<evidence type="ECO:0000313" key="1">
    <source>
        <dbReference type="EMBL" id="QFS49498.1"/>
    </source>
</evidence>
<dbReference type="Proteomes" id="UP000326678">
    <property type="component" value="Chromosome Gxm1"/>
</dbReference>
<dbReference type="KEGG" id="nsh:GXM_06992"/>
<keyword evidence="2" id="KW-1185">Reference proteome</keyword>
<organism evidence="1 2">
    <name type="scientific">Nostoc sphaeroides CCNUC1</name>
    <dbReference type="NCBI Taxonomy" id="2653204"/>
    <lineage>
        <taxon>Bacteria</taxon>
        <taxon>Bacillati</taxon>
        <taxon>Cyanobacteriota</taxon>
        <taxon>Cyanophyceae</taxon>
        <taxon>Nostocales</taxon>
        <taxon>Nostocaceae</taxon>
        <taxon>Nostoc</taxon>
    </lineage>
</organism>
<reference evidence="1 2" key="1">
    <citation type="submission" date="2019-10" db="EMBL/GenBank/DDBJ databases">
        <title>Genomic and transcriptomic insights into the perfect genentic adaptation of a filamentous nitrogen-fixing cyanobacterium to rice fields.</title>
        <authorList>
            <person name="Chen Z."/>
        </authorList>
    </citation>
    <scope>NUCLEOTIDE SEQUENCE [LARGE SCALE GENOMIC DNA]</scope>
    <source>
        <strain evidence="1">CCNUC1</strain>
    </source>
</reference>
<dbReference type="EMBL" id="CP045226">
    <property type="protein sequence ID" value="QFS49498.1"/>
    <property type="molecule type" value="Genomic_DNA"/>
</dbReference>